<keyword evidence="6" id="KW-0862">Zinc</keyword>
<evidence type="ECO:0000313" key="9">
    <source>
        <dbReference type="Proteomes" id="UP000662814"/>
    </source>
</evidence>
<dbReference type="EC" id="5.1.3.4" evidence="4"/>
<name>A0ABX6YHR8_9MICO</name>
<reference evidence="8 9" key="1">
    <citation type="submission" date="2020-12" db="EMBL/GenBank/DDBJ databases">
        <title>Microbacterium sp. HY060.</title>
        <authorList>
            <person name="Zhou J."/>
        </authorList>
    </citation>
    <scope>NUCLEOTIDE SEQUENCE [LARGE SCALE GENOMIC DNA]</scope>
    <source>
        <strain evidence="8 9">HY60</strain>
    </source>
</reference>
<accession>A0ABX6YHR8</accession>
<dbReference type="Proteomes" id="UP000662814">
    <property type="component" value="Chromosome"/>
</dbReference>
<evidence type="ECO:0000256" key="3">
    <source>
        <dbReference type="ARBA" id="ARBA00010037"/>
    </source>
</evidence>
<dbReference type="InterPro" id="IPR050197">
    <property type="entry name" value="Aldolase_class_II_sugar_metab"/>
</dbReference>
<dbReference type="InterPro" id="IPR036409">
    <property type="entry name" value="Aldolase_II/adducin_N_sf"/>
</dbReference>
<gene>
    <name evidence="8" type="ORF">HCR76_16355</name>
</gene>
<comment type="cofactor">
    <cofactor evidence="2">
        <name>Zn(2+)</name>
        <dbReference type="ChEBI" id="CHEBI:29105"/>
    </cofactor>
</comment>
<organism evidence="8 9">
    <name type="scientific">Paramicrobacterium chengjingii</name>
    <dbReference type="NCBI Taxonomy" id="2769067"/>
    <lineage>
        <taxon>Bacteria</taxon>
        <taxon>Bacillati</taxon>
        <taxon>Actinomycetota</taxon>
        <taxon>Actinomycetes</taxon>
        <taxon>Micrococcales</taxon>
        <taxon>Microbacteriaceae</taxon>
        <taxon>Paramicrobacterium</taxon>
    </lineage>
</organism>
<proteinExistence type="inferred from homology"/>
<dbReference type="PANTHER" id="PTHR22789">
    <property type="entry name" value="FUCULOSE PHOSPHATE ALDOLASE"/>
    <property type="match status" value="1"/>
</dbReference>
<protein>
    <recommendedName>
        <fullName evidence="4">L-ribulose-5-phosphate 4-epimerase</fullName>
        <ecNumber evidence="4">5.1.3.4</ecNumber>
    </recommendedName>
</protein>
<dbReference type="Gene3D" id="3.40.225.10">
    <property type="entry name" value="Class II aldolase/adducin N-terminal domain"/>
    <property type="match status" value="1"/>
</dbReference>
<dbReference type="InterPro" id="IPR001303">
    <property type="entry name" value="Aldolase_II/adducin_N"/>
</dbReference>
<sequence length="220" mass="23698">MLEELKHYVWKANLDLQAHGLVVGTSGNVSARDVESGLVVIKPSGVSFNELTAEDMSVVDLHGAVVEGPYKPSVDTASHVYVYRHRSDIHGVVHTHSPYATSFAMRGEEVPVFTTTHAALFGAPIPVSEYAVIGEEEIGKEIVTHVGDGTAVLIKSHGVFTIGTDAQRALRSAQYTEECAEVAHLAMLRGEIKPLDDETIAASRSWYLKDYGQVPIGSGS</sequence>
<evidence type="ECO:0000256" key="5">
    <source>
        <dbReference type="ARBA" id="ARBA00022723"/>
    </source>
</evidence>
<evidence type="ECO:0000256" key="6">
    <source>
        <dbReference type="ARBA" id="ARBA00022833"/>
    </source>
</evidence>
<evidence type="ECO:0000256" key="1">
    <source>
        <dbReference type="ARBA" id="ARBA00001726"/>
    </source>
</evidence>
<dbReference type="Pfam" id="PF00596">
    <property type="entry name" value="Aldolase_II"/>
    <property type="match status" value="1"/>
</dbReference>
<dbReference type="RefSeq" id="WP_166986783.1">
    <property type="nucleotide sequence ID" value="NZ_CP061169.1"/>
</dbReference>
<comment type="similarity">
    <text evidence="3">Belongs to the aldolase class II family. AraD/FucA subfamily.</text>
</comment>
<dbReference type="EMBL" id="CP061169">
    <property type="protein sequence ID" value="QPZ38333.1"/>
    <property type="molecule type" value="Genomic_DNA"/>
</dbReference>
<dbReference type="SUPFAM" id="SSF53639">
    <property type="entry name" value="AraD/HMP-PK domain-like"/>
    <property type="match status" value="1"/>
</dbReference>
<keyword evidence="5" id="KW-0479">Metal-binding</keyword>
<evidence type="ECO:0000313" key="8">
    <source>
        <dbReference type="EMBL" id="QPZ38333.1"/>
    </source>
</evidence>
<feature type="domain" description="Class II aldolase/adducin N-terminal" evidence="7">
    <location>
        <begin position="7"/>
        <end position="184"/>
    </location>
</feature>
<dbReference type="SMART" id="SM01007">
    <property type="entry name" value="Aldolase_II"/>
    <property type="match status" value="1"/>
</dbReference>
<comment type="catalytic activity">
    <reaction evidence="1">
        <text>L-ribulose 5-phosphate = D-xylulose 5-phosphate</text>
        <dbReference type="Rhea" id="RHEA:22368"/>
        <dbReference type="ChEBI" id="CHEBI:57737"/>
        <dbReference type="ChEBI" id="CHEBI:58226"/>
        <dbReference type="EC" id="5.1.3.4"/>
    </reaction>
</comment>
<dbReference type="PANTHER" id="PTHR22789:SF8">
    <property type="entry name" value="L-RIBULOSE-5-PHOSPHATE 4-EPIMERASE SGBE"/>
    <property type="match status" value="1"/>
</dbReference>
<dbReference type="NCBIfam" id="NF005123">
    <property type="entry name" value="PRK06557.1"/>
    <property type="match status" value="1"/>
</dbReference>
<evidence type="ECO:0000256" key="4">
    <source>
        <dbReference type="ARBA" id="ARBA00013186"/>
    </source>
</evidence>
<evidence type="ECO:0000256" key="2">
    <source>
        <dbReference type="ARBA" id="ARBA00001947"/>
    </source>
</evidence>
<keyword evidence="9" id="KW-1185">Reference proteome</keyword>
<evidence type="ECO:0000259" key="7">
    <source>
        <dbReference type="SMART" id="SM01007"/>
    </source>
</evidence>